<dbReference type="Pfam" id="PF08428">
    <property type="entry name" value="Rib"/>
    <property type="match status" value="1"/>
</dbReference>
<dbReference type="NCBIfam" id="TIGR02331">
    <property type="entry name" value="rib_alpha"/>
    <property type="match status" value="1"/>
</dbReference>
<evidence type="ECO:0000256" key="2">
    <source>
        <dbReference type="SAM" id="MobiDB-lite"/>
    </source>
</evidence>
<feature type="non-terminal residue" evidence="6">
    <location>
        <position position="2351"/>
    </location>
</feature>
<evidence type="ECO:0000313" key="7">
    <source>
        <dbReference type="Proteomes" id="UP001169713"/>
    </source>
</evidence>
<dbReference type="Pfam" id="PF18957">
    <property type="entry name" value="RibLong"/>
    <property type="match status" value="2"/>
</dbReference>
<feature type="region of interest" description="Disordered" evidence="2">
    <location>
        <begin position="2316"/>
        <end position="2351"/>
    </location>
</feature>
<dbReference type="NCBIfam" id="NF038186">
    <property type="entry name" value="YPDG_rpt"/>
    <property type="match status" value="2"/>
</dbReference>
<dbReference type="NCBIfam" id="TIGR01168">
    <property type="entry name" value="YSIRK_signal"/>
    <property type="match status" value="1"/>
</dbReference>
<dbReference type="Pfam" id="PF20585">
    <property type="entry name" value="Pectate_lyase_5"/>
    <property type="match status" value="1"/>
</dbReference>
<name>A0ABD5A2J7_9LACO</name>
<feature type="domain" description="Long Rib" evidence="5">
    <location>
        <begin position="712"/>
        <end position="806"/>
    </location>
</feature>
<dbReference type="InterPro" id="IPR059115">
    <property type="entry name" value="Rib"/>
</dbReference>
<keyword evidence="1" id="KW-0732">Signal</keyword>
<feature type="domain" description="Long Rib" evidence="5">
    <location>
        <begin position="1006"/>
        <end position="1103"/>
    </location>
</feature>
<feature type="compositionally biased region" description="Basic and acidic residues" evidence="2">
    <location>
        <begin position="2316"/>
        <end position="2326"/>
    </location>
</feature>
<dbReference type="InterPro" id="IPR046776">
    <property type="entry name" value="Pectate_lyase_5"/>
</dbReference>
<dbReference type="Proteomes" id="UP001169713">
    <property type="component" value="Unassembled WGS sequence"/>
</dbReference>
<feature type="region of interest" description="Disordered" evidence="2">
    <location>
        <begin position="2241"/>
        <end position="2279"/>
    </location>
</feature>
<evidence type="ECO:0000313" key="6">
    <source>
        <dbReference type="EMBL" id="MDO6361977.1"/>
    </source>
</evidence>
<sequence length="2351" mass="252261">MLSKNNYQEKIRKMENKKERFSIRKFSVGAASVLIGFTIFGLGAGSKSVKADTLNPNQVNVTNTAKASKEAPGLVKNQTNNQNITLDTNRTAETTNVQKKEVVSDNKVQTNKNESVKQTTNTNAVAKTAATKQVKSTVQTNSITQAQNTSNNQEQSVSDYSQFINALQDANVNTIKLNQNIDFSNTNLSNNTYQTINNYGSARQVTIDGQNQYGLDMGNRYISLGDNTHYDQGASTASHSWNVVLKDLSLQTVSGYGPFWFKNSAANNDAITFNGVTTSQDSGQLLNNKGTNVNFEGKNNLQGNLTSSNTTGNALIQANNVNFLNGSTTLAANNSTSNNLSNINISGNVVVSNGTTVDFNSANTSNMAGITIPNGAGAGNQTIDNATSGVVRLMPNAKVTMELGSGSSMGIMNASDLDLQENSSLKVTTSKMNTTGWRSAALIGLDYDGKTADSTVRVGQNALLSIIRTKVTDSDSPLLAMGPKDGLGATYHLDVNGGSLDLEDSSYSSYLPDTYTLTKGSYRNGWPAILTMWGSSSQNYINFTNAKLVNLQRTAANKPGYLIKTDGAGDFANQQTHIVINSADSNYNTPLTMVPAGASDPVTWNIKYLNNTSQGGDFAYAFRSHKQYGAWNQPGSEYMIDSVNADTPAKGVNEVILTANPSETGSNSFSDGSVVPEGTETAASNALNSFINHFSWWNASGVKFGSELQTNNQYTPSYKPVSVEQGKTATTDPTFTNKIGEVITTPDGTHFAGTEATPTWSKIDPSTGRVTLTPTTSTTPGAYNIPVTITYADGSKQNANVPVVVTKGTQTVIWNNDNATVVTISRANANAHETSDNSQVISASGMITSVQSYSIDQNHQIATTPTTITNYTADWENTPNTVVETATAAGKNIANNVIDITIDGKTDKTNPFDIDAKGAGAKTLAEPIDILAGSDLTSSQFKALVQNNIPDSEIQSTAWQTKPVQDQGGVIRITFNDKDAQGQNTYLDINIPASSINVTTEEKDSEKYHITYPHLNVERPDSGQNTGSVNPTIPADMPNDEVSNYRIGTFTAPTGVTVDVDQTTGKVTETVDSNAQLGSFNVPVVVTFKDGSSKIVNVPASVTGMDHEHNTYYGDQTMTSFTAPVASVHKTSVDFTPSVNDSAISTIKFYSDWNGTGNSASDYKKITTYKLSTDGKNYVNEKDANDKFAASAFTYSWITNLPGVSAPNTNVSNFANGSADTLYQLANGQVNPAEQTTTGESLPGNSKWRYNFKINDADVVSKLGLGVNAYNNWLNNYFNFYGATTGSTLNFKQNSNISDLTQEQYRTLINVNSLGREGWNGQNTNSNAPEVLAYIPGTDNSKLFSMSWAPNEMPSTKEVANNVPGTVRIMFNDGTYLDVKANINVEKDGNSGKPDDQKTSFNQQVSYQYDGKEVAAYTIGNIAKGSSLSAEQLKNIINSNLPANYSIVDGYSYPAAESNITSQPAVLVVPVTQSKQQHDDSDYNATVIVKYIDAETNTPMQTKNGKDKLTFNFNKNQGLKASTLKADIDSEVPTNWKVDPSFVYPVDQTTDNTIIVPLVHGTKDITPTTPGVDPTDPKYKDMFTSVSRKIYQTKPGKAEQLIATQTVNFGRNGVEDLVTGEVTGTGAWEVGKIENNKFVLGGEAEYPTAAVEQISGYDSYVNGTKATEIQSASAIENGKPVDGEAVHITYQATEQNFSQNIVYKDAQGNVIKTATGAIKGTFTTEAPATVTAADEKTAIDTNLPENWVVAKSYTYPADETVNTTAPSDIVVLVAHGTKDITPTTPGVNPTDPKYKDMFTSVNRDIYQTKPGKAEQLILTQTVNFGRNGVEDLVTGKVTGTGAWKVGKTENNKFVLGGEAEYPTATVEQISGYDSYVNGTKATEIQSASAIENGTPVDGEAVHITYQQSETPVADVTVSYQFYDTVDKKNVGNPIVVSGKPGVNVKTSLTIPAGYKLAAGQTLPENVVIPAKNEAVVINLVHETKDITPTTPGVNPTDPKYKYKDMFTSVSRKIYQTKPGKAEQLIATQTVNFGRNGVEDLVTGKVTGTGAWEVGKIENNKFVLGGEAEYPTAAVEQISGYDSYVNGTKATEIQSASAIENGKPVDGEAVHITYQKSNTVTPTPYDPNNKDMNKDVVRTITVNKVDGTTETIVQTVHFVRGGEGENVEADTPWTVGVKDGNTWKSTGATEGTWSEYNVPQVTDYTSTVDGKDAKVVLADKNVNANTPNTNVVVAYTKTTTPTDADKYTPEGQDVHTTPGVVPPAEKGIKNKDDMPSGTKYTWEKTPDVTNPGTSTGTIIVTYPDGSQDKVDVHVVVDKTPSDADKYTPEGQDVHTTPGVVPPAEKGIKNKDD</sequence>
<dbReference type="Pfam" id="PF04650">
    <property type="entry name" value="YSIRK_signal"/>
    <property type="match status" value="1"/>
</dbReference>
<reference evidence="6" key="1">
    <citation type="submission" date="2023-07" db="EMBL/GenBank/DDBJ databases">
        <title>Whole Genome Sequencing of Colonoscopy isolates.</title>
        <authorList>
            <person name="Surve S.V."/>
            <person name="Valls R.A."/>
            <person name="Barrak K.E."/>
            <person name="Gardner T.B."/>
            <person name="O'Toole G.A."/>
        </authorList>
    </citation>
    <scope>NUCLEOTIDE SEQUENCE</scope>
    <source>
        <strain evidence="6">GP0003</strain>
    </source>
</reference>
<evidence type="ECO:0000259" key="4">
    <source>
        <dbReference type="Pfam" id="PF08428"/>
    </source>
</evidence>
<organism evidence="6 7">
    <name type="scientific">Lactobacillus paragasseri</name>
    <dbReference type="NCBI Taxonomy" id="2107999"/>
    <lineage>
        <taxon>Bacteria</taxon>
        <taxon>Bacillati</taxon>
        <taxon>Bacillota</taxon>
        <taxon>Bacilli</taxon>
        <taxon>Lactobacillales</taxon>
        <taxon>Lactobacillaceae</taxon>
        <taxon>Lactobacillus</taxon>
    </lineage>
</organism>
<protein>
    <submittedName>
        <fullName evidence="6">Rib/alpha-like domain-containing protein</fullName>
    </submittedName>
</protein>
<feature type="region of interest" description="Disordered" evidence="2">
    <location>
        <begin position="746"/>
        <end position="777"/>
    </location>
</feature>
<comment type="caution">
    <text evidence="6">The sequence shown here is derived from an EMBL/GenBank/DDBJ whole genome shotgun (WGS) entry which is preliminary data.</text>
</comment>
<feature type="domain" description="Rib" evidence="4">
    <location>
        <begin position="2242"/>
        <end position="2316"/>
    </location>
</feature>
<feature type="domain" description="YSIRK Gram-positive signal peptide" evidence="3">
    <location>
        <begin position="16"/>
        <end position="41"/>
    </location>
</feature>
<evidence type="ECO:0000256" key="1">
    <source>
        <dbReference type="ARBA" id="ARBA00022729"/>
    </source>
</evidence>
<dbReference type="InterPro" id="IPR012706">
    <property type="entry name" value="Rib_alpha_Esp_rpt"/>
</dbReference>
<dbReference type="Gene3D" id="2.60.40.4300">
    <property type="match status" value="4"/>
</dbReference>
<evidence type="ECO:0000259" key="3">
    <source>
        <dbReference type="Pfam" id="PF04650"/>
    </source>
</evidence>
<accession>A0ABD5A2J7</accession>
<dbReference type="EMBL" id="JAUONS010000006">
    <property type="protein sequence ID" value="MDO6361977.1"/>
    <property type="molecule type" value="Genomic_DNA"/>
</dbReference>
<dbReference type="Gene3D" id="3.10.20.320">
    <property type="entry name" value="Putative peptidoglycan bound protein (lpxtg motif)"/>
    <property type="match status" value="1"/>
</dbReference>
<feature type="compositionally biased region" description="Low complexity" evidence="2">
    <location>
        <begin position="765"/>
        <end position="777"/>
    </location>
</feature>
<dbReference type="RefSeq" id="WP_303611078.1">
    <property type="nucleotide sequence ID" value="NZ_JAUONS010000006.1"/>
</dbReference>
<gene>
    <name evidence="6" type="ORF">Q4436_07545</name>
</gene>
<proteinExistence type="predicted"/>
<dbReference type="InterPro" id="IPR044055">
    <property type="entry name" value="RibLong"/>
</dbReference>
<dbReference type="InterPro" id="IPR005877">
    <property type="entry name" value="YSIRK_signal_dom"/>
</dbReference>
<evidence type="ECO:0000259" key="5">
    <source>
        <dbReference type="Pfam" id="PF18957"/>
    </source>
</evidence>